<proteinExistence type="predicted"/>
<keyword evidence="1" id="KW-0732">Signal</keyword>
<comment type="caution">
    <text evidence="2">The sequence shown here is derived from an EMBL/GenBank/DDBJ whole genome shotgun (WGS) entry which is preliminary data.</text>
</comment>
<dbReference type="EMBL" id="QKTW01000022">
    <property type="protein sequence ID" value="PZF71679.1"/>
    <property type="molecule type" value="Genomic_DNA"/>
</dbReference>
<dbReference type="RefSeq" id="WP_111000053.1">
    <property type="nucleotide sequence ID" value="NZ_QKTW01000022.1"/>
</dbReference>
<sequence>MILRRFVIVLFTAVLFISCSTGSSQADYSKDRLIEFFRTDDVSIIQKGERLEIRVLDSKKIEKTKETLGNKWINAEAITSVGVVDFVKQVGQFKGIESLVVDVLYEGKGERYVYAVNDISHIIEFESTGKDFLRAGNDIGASEAKQYLGTSVLDKVPGNKLDTLCSSIFLKQKITKIETVGVALKNGKASIYFNVYYINGEGQTYALTYYMNGDGKIGGIKVPQAS</sequence>
<dbReference type="PROSITE" id="PS51257">
    <property type="entry name" value="PROKAR_LIPOPROTEIN"/>
    <property type="match status" value="1"/>
</dbReference>
<evidence type="ECO:0008006" key="4">
    <source>
        <dbReference type="Google" id="ProtNLM"/>
    </source>
</evidence>
<reference evidence="2 3" key="1">
    <citation type="submission" date="2018-06" db="EMBL/GenBank/DDBJ databases">
        <title>Mucibacter soli gen. nov., sp. nov., a new member of the family Chitinophagaceae producing mucin.</title>
        <authorList>
            <person name="Kim M.-K."/>
            <person name="Park S."/>
            <person name="Kim T.-S."/>
            <person name="Joung Y."/>
            <person name="Han J.-H."/>
            <person name="Kim S.B."/>
        </authorList>
    </citation>
    <scope>NUCLEOTIDE SEQUENCE [LARGE SCALE GENOMIC DNA]</scope>
    <source>
        <strain evidence="2 3">R1-15</strain>
    </source>
</reference>
<protein>
    <recommendedName>
        <fullName evidence="4">PepSY domain-containing protein</fullName>
    </recommendedName>
</protein>
<feature type="signal peptide" evidence="1">
    <location>
        <begin position="1"/>
        <end position="26"/>
    </location>
</feature>
<name>A0A2W2B643_9BACT</name>
<feature type="chain" id="PRO_5016086888" description="PepSY domain-containing protein" evidence="1">
    <location>
        <begin position="27"/>
        <end position="226"/>
    </location>
</feature>
<dbReference type="Proteomes" id="UP000248745">
    <property type="component" value="Unassembled WGS sequence"/>
</dbReference>
<organism evidence="2 3">
    <name type="scientific">Taibaiella soli</name>
    <dbReference type="NCBI Taxonomy" id="1649169"/>
    <lineage>
        <taxon>Bacteria</taxon>
        <taxon>Pseudomonadati</taxon>
        <taxon>Bacteroidota</taxon>
        <taxon>Chitinophagia</taxon>
        <taxon>Chitinophagales</taxon>
        <taxon>Chitinophagaceae</taxon>
        <taxon>Taibaiella</taxon>
    </lineage>
</organism>
<keyword evidence="3" id="KW-1185">Reference proteome</keyword>
<gene>
    <name evidence="2" type="ORF">DN068_16555</name>
</gene>
<evidence type="ECO:0000256" key="1">
    <source>
        <dbReference type="SAM" id="SignalP"/>
    </source>
</evidence>
<accession>A0A2W2B643</accession>
<evidence type="ECO:0000313" key="2">
    <source>
        <dbReference type="EMBL" id="PZF71679.1"/>
    </source>
</evidence>
<evidence type="ECO:0000313" key="3">
    <source>
        <dbReference type="Proteomes" id="UP000248745"/>
    </source>
</evidence>
<dbReference type="AlphaFoldDB" id="A0A2W2B643"/>